<feature type="compositionally biased region" description="Basic and acidic residues" evidence="1">
    <location>
        <begin position="97"/>
        <end position="115"/>
    </location>
</feature>
<name>A0A067RDK2_ZOONE</name>
<dbReference type="Proteomes" id="UP000027135">
    <property type="component" value="Unassembled WGS sequence"/>
</dbReference>
<dbReference type="AlphaFoldDB" id="A0A067RDK2"/>
<feature type="region of interest" description="Disordered" evidence="1">
    <location>
        <begin position="26"/>
        <end position="115"/>
    </location>
</feature>
<feature type="compositionally biased region" description="Low complexity" evidence="1">
    <location>
        <begin position="61"/>
        <end position="70"/>
    </location>
</feature>
<feature type="compositionally biased region" description="Polar residues" evidence="1">
    <location>
        <begin position="48"/>
        <end position="60"/>
    </location>
</feature>
<accession>A0A067RDK2</accession>
<dbReference type="InParanoid" id="A0A067RDK2"/>
<evidence type="ECO:0000313" key="3">
    <source>
        <dbReference type="Proteomes" id="UP000027135"/>
    </source>
</evidence>
<protein>
    <submittedName>
        <fullName evidence="2">Uncharacterized protein</fullName>
    </submittedName>
</protein>
<dbReference type="EMBL" id="KK852529">
    <property type="protein sequence ID" value="KDR21956.1"/>
    <property type="molecule type" value="Genomic_DNA"/>
</dbReference>
<organism evidence="2 3">
    <name type="scientific">Zootermopsis nevadensis</name>
    <name type="common">Dampwood termite</name>
    <dbReference type="NCBI Taxonomy" id="136037"/>
    <lineage>
        <taxon>Eukaryota</taxon>
        <taxon>Metazoa</taxon>
        <taxon>Ecdysozoa</taxon>
        <taxon>Arthropoda</taxon>
        <taxon>Hexapoda</taxon>
        <taxon>Insecta</taxon>
        <taxon>Pterygota</taxon>
        <taxon>Neoptera</taxon>
        <taxon>Polyneoptera</taxon>
        <taxon>Dictyoptera</taxon>
        <taxon>Blattodea</taxon>
        <taxon>Blattoidea</taxon>
        <taxon>Termitoidae</taxon>
        <taxon>Termopsidae</taxon>
        <taxon>Zootermopsis</taxon>
    </lineage>
</organism>
<evidence type="ECO:0000256" key="1">
    <source>
        <dbReference type="SAM" id="MobiDB-lite"/>
    </source>
</evidence>
<sequence length="169" mass="19006">MNMNNSQDANTSASVFEHTASVGGEFSDCLAQNEDKSIPEQTPEDSGDTLQLTAFFSKTNSSEISSSETEQMPKNLQKKIKRKKSQNSRQIKKWLKGKTDKAEHGESSTYASERENCDDEHPVLCHIHPMSHGESVLNSSILDEILSEKKRILLESAEMSEFLRNRIKT</sequence>
<gene>
    <name evidence="2" type="ORF">L798_02845</name>
</gene>
<feature type="compositionally biased region" description="Basic residues" evidence="1">
    <location>
        <begin position="76"/>
        <end position="96"/>
    </location>
</feature>
<evidence type="ECO:0000313" key="2">
    <source>
        <dbReference type="EMBL" id="KDR21956.1"/>
    </source>
</evidence>
<proteinExistence type="predicted"/>
<keyword evidence="3" id="KW-1185">Reference proteome</keyword>
<reference evidence="2 3" key="1">
    <citation type="journal article" date="2014" name="Nat. Commun.">
        <title>Molecular traces of alternative social organization in a termite genome.</title>
        <authorList>
            <person name="Terrapon N."/>
            <person name="Li C."/>
            <person name="Robertson H.M."/>
            <person name="Ji L."/>
            <person name="Meng X."/>
            <person name="Booth W."/>
            <person name="Chen Z."/>
            <person name="Childers C.P."/>
            <person name="Glastad K.M."/>
            <person name="Gokhale K."/>
            <person name="Gowin J."/>
            <person name="Gronenberg W."/>
            <person name="Hermansen R.A."/>
            <person name="Hu H."/>
            <person name="Hunt B.G."/>
            <person name="Huylmans A.K."/>
            <person name="Khalil S.M."/>
            <person name="Mitchell R.D."/>
            <person name="Munoz-Torres M.C."/>
            <person name="Mustard J.A."/>
            <person name="Pan H."/>
            <person name="Reese J.T."/>
            <person name="Scharf M.E."/>
            <person name="Sun F."/>
            <person name="Vogel H."/>
            <person name="Xiao J."/>
            <person name="Yang W."/>
            <person name="Yang Z."/>
            <person name="Yang Z."/>
            <person name="Zhou J."/>
            <person name="Zhu J."/>
            <person name="Brent C.S."/>
            <person name="Elsik C.G."/>
            <person name="Goodisman M.A."/>
            <person name="Liberles D.A."/>
            <person name="Roe R.M."/>
            <person name="Vargo E.L."/>
            <person name="Vilcinskas A."/>
            <person name="Wang J."/>
            <person name="Bornberg-Bauer E."/>
            <person name="Korb J."/>
            <person name="Zhang G."/>
            <person name="Liebig J."/>
        </authorList>
    </citation>
    <scope>NUCLEOTIDE SEQUENCE [LARGE SCALE GENOMIC DNA]</scope>
    <source>
        <tissue evidence="2">Whole organism</tissue>
    </source>
</reference>